<name>A0A6J3MFW4_9PEZI</name>
<dbReference type="PROSITE" id="PS50217">
    <property type="entry name" value="BZIP"/>
    <property type="match status" value="1"/>
</dbReference>
<dbReference type="RefSeq" id="XP_033462808.1">
    <property type="nucleotide sequence ID" value="XM_033609097.1"/>
</dbReference>
<dbReference type="InterPro" id="IPR050936">
    <property type="entry name" value="AP-1-like"/>
</dbReference>
<feature type="region of interest" description="Disordered" evidence="3">
    <location>
        <begin position="247"/>
        <end position="266"/>
    </location>
</feature>
<dbReference type="GO" id="GO:0090575">
    <property type="term" value="C:RNA polymerase II transcription regulator complex"/>
    <property type="evidence" value="ECO:0007669"/>
    <property type="project" value="TreeGrafter"/>
</dbReference>
<dbReference type="InterPro" id="IPR046347">
    <property type="entry name" value="bZIP_sf"/>
</dbReference>
<dbReference type="AlphaFoldDB" id="A0A6J3MFW4"/>
<dbReference type="PANTHER" id="PTHR40621:SF6">
    <property type="entry name" value="AP-1-LIKE TRANSCRIPTION FACTOR YAP1-RELATED"/>
    <property type="match status" value="1"/>
</dbReference>
<organism evidence="6">
    <name type="scientific">Dissoconium aciculare CBS 342.82</name>
    <dbReference type="NCBI Taxonomy" id="1314786"/>
    <lineage>
        <taxon>Eukaryota</taxon>
        <taxon>Fungi</taxon>
        <taxon>Dikarya</taxon>
        <taxon>Ascomycota</taxon>
        <taxon>Pezizomycotina</taxon>
        <taxon>Dothideomycetes</taxon>
        <taxon>Dothideomycetidae</taxon>
        <taxon>Mycosphaerellales</taxon>
        <taxon>Dissoconiaceae</taxon>
        <taxon>Dissoconium</taxon>
    </lineage>
</organism>
<dbReference type="InterPro" id="IPR004827">
    <property type="entry name" value="bZIP"/>
</dbReference>
<evidence type="ECO:0000256" key="3">
    <source>
        <dbReference type="SAM" id="MobiDB-lite"/>
    </source>
</evidence>
<feature type="compositionally biased region" description="Low complexity" evidence="3">
    <location>
        <begin position="167"/>
        <end position="177"/>
    </location>
</feature>
<reference evidence="6" key="2">
    <citation type="submission" date="2020-04" db="EMBL/GenBank/DDBJ databases">
        <authorList>
            <consortium name="NCBI Genome Project"/>
        </authorList>
    </citation>
    <scope>NUCLEOTIDE SEQUENCE</scope>
    <source>
        <strain evidence="6">CBS 342.82</strain>
    </source>
</reference>
<feature type="compositionally biased region" description="Gly residues" evidence="3">
    <location>
        <begin position="155"/>
        <end position="166"/>
    </location>
</feature>
<sequence>MAGHLPSHPGVAPLQHYASTVSDSGSFSGTISQSELSDSGPSYSVETRSIAGVLTPPQNRKGLTKDGREAKKRGPKQDSKPAANRRQEMNRRAQRTHRERKEQYVKEVEAQNLRNQELNIALLREKEAMARELQRLRDLLISHGLNPDDVPPSHSGGGGNAGGGGAAPSSSGSVSGSYAMDSARSQFTPSTSPQQFDTPSSYHNQSGGGYSRTEQPSLDYDQIGLKFVLHLERPCMDHQQYLHNRAFNPENQPFHHPAENPDDSEHEHMCGHALMCSAMPYSHTMERPGEPYPFQLPPDLSKDGLTRLINLWGQTNLNFDRNGEMNPIMAWQWIWKHERIRELSPEDFEKLEGLLGTKSRCYGFGAVVEEFELHDAMAQILAEREDTVPQLAFGFSQQQISAY</sequence>
<reference evidence="6" key="1">
    <citation type="submission" date="2020-01" db="EMBL/GenBank/DDBJ databases">
        <authorList>
            <consortium name="DOE Joint Genome Institute"/>
            <person name="Haridas S."/>
            <person name="Albert R."/>
            <person name="Binder M."/>
            <person name="Bloem J."/>
            <person name="Labutti K."/>
            <person name="Salamov A."/>
            <person name="Andreopoulos B."/>
            <person name="Baker S.E."/>
            <person name="Barry K."/>
            <person name="Bills G."/>
            <person name="Bluhm B.H."/>
            <person name="Cannon C."/>
            <person name="Castanera R."/>
            <person name="Culley D.E."/>
            <person name="Daum C."/>
            <person name="Ezra D."/>
            <person name="Gonzalez J.B."/>
            <person name="Henrissat B."/>
            <person name="Kuo A."/>
            <person name="Liang C."/>
            <person name="Lipzen A."/>
            <person name="Lutzoni F."/>
            <person name="Magnuson J."/>
            <person name="Mondo S."/>
            <person name="Nolan M."/>
            <person name="Ohm R."/>
            <person name="Pangilinan J."/>
            <person name="Park H.-J."/>
            <person name="Ramirez L."/>
            <person name="Alfaro M."/>
            <person name="Sun H."/>
            <person name="Tritt A."/>
            <person name="Yoshinaga Y."/>
            <person name="Zwiers L.-H."/>
            <person name="Turgeon B.G."/>
            <person name="Goodwin S.B."/>
            <person name="Spatafora J.W."/>
            <person name="Crous P.W."/>
            <person name="Grigoriev I.V."/>
        </authorList>
    </citation>
    <scope>NUCLEOTIDE SEQUENCE</scope>
    <source>
        <strain evidence="6">CBS 342.82</strain>
    </source>
</reference>
<feature type="compositionally biased region" description="Basic and acidic residues" evidence="3">
    <location>
        <begin position="256"/>
        <end position="266"/>
    </location>
</feature>
<dbReference type="GO" id="GO:0000976">
    <property type="term" value="F:transcription cis-regulatory region binding"/>
    <property type="evidence" value="ECO:0007669"/>
    <property type="project" value="InterPro"/>
</dbReference>
<keyword evidence="2" id="KW-0539">Nucleus</keyword>
<feature type="compositionally biased region" description="Polar residues" evidence="3">
    <location>
        <begin position="183"/>
        <end position="205"/>
    </location>
</feature>
<protein>
    <recommendedName>
        <fullName evidence="4">BZIP domain-containing protein</fullName>
    </recommendedName>
</protein>
<comment type="subcellular location">
    <subcellularLocation>
        <location evidence="1">Nucleus</location>
    </subcellularLocation>
</comment>
<evidence type="ECO:0000313" key="6">
    <source>
        <dbReference type="RefSeq" id="XP_033462808.1"/>
    </source>
</evidence>
<dbReference type="OrthoDB" id="2590011at2759"/>
<evidence type="ECO:0000256" key="1">
    <source>
        <dbReference type="ARBA" id="ARBA00004123"/>
    </source>
</evidence>
<feature type="compositionally biased region" description="Polar residues" evidence="3">
    <location>
        <begin position="17"/>
        <end position="47"/>
    </location>
</feature>
<feature type="region of interest" description="Disordered" evidence="3">
    <location>
        <begin position="1"/>
        <end position="104"/>
    </location>
</feature>
<feature type="region of interest" description="Disordered" evidence="3">
    <location>
        <begin position="144"/>
        <end position="216"/>
    </location>
</feature>
<gene>
    <name evidence="6" type="ORF">K489DRAFT_98008</name>
</gene>
<dbReference type="GO" id="GO:0001228">
    <property type="term" value="F:DNA-binding transcription activator activity, RNA polymerase II-specific"/>
    <property type="evidence" value="ECO:0007669"/>
    <property type="project" value="TreeGrafter"/>
</dbReference>
<dbReference type="CDD" id="cd14688">
    <property type="entry name" value="bZIP_YAP"/>
    <property type="match status" value="1"/>
</dbReference>
<feature type="domain" description="BZIP" evidence="4">
    <location>
        <begin position="85"/>
        <end position="143"/>
    </location>
</feature>
<dbReference type="GeneID" id="54366898"/>
<evidence type="ECO:0000256" key="2">
    <source>
        <dbReference type="ARBA" id="ARBA00023242"/>
    </source>
</evidence>
<accession>A0A6J3MFW4</accession>
<evidence type="ECO:0000259" key="4">
    <source>
        <dbReference type="PROSITE" id="PS50217"/>
    </source>
</evidence>
<evidence type="ECO:0000313" key="5">
    <source>
        <dbReference type="Proteomes" id="UP000504637"/>
    </source>
</evidence>
<reference evidence="6" key="3">
    <citation type="submission" date="2025-08" db="UniProtKB">
        <authorList>
            <consortium name="RefSeq"/>
        </authorList>
    </citation>
    <scope>IDENTIFICATION</scope>
    <source>
        <strain evidence="6">CBS 342.82</strain>
    </source>
</reference>
<dbReference type="SUPFAM" id="SSF57959">
    <property type="entry name" value="Leucine zipper domain"/>
    <property type="match status" value="1"/>
</dbReference>
<dbReference type="Proteomes" id="UP000504637">
    <property type="component" value="Unplaced"/>
</dbReference>
<dbReference type="PANTHER" id="PTHR40621">
    <property type="entry name" value="TRANSCRIPTION FACTOR KAPC-RELATED"/>
    <property type="match status" value="1"/>
</dbReference>
<keyword evidence="5" id="KW-1185">Reference proteome</keyword>
<proteinExistence type="predicted"/>
<dbReference type="Gene3D" id="1.20.5.170">
    <property type="match status" value="1"/>
</dbReference>
<feature type="compositionally biased region" description="Basic and acidic residues" evidence="3">
    <location>
        <begin position="75"/>
        <end position="91"/>
    </location>
</feature>